<protein>
    <recommendedName>
        <fullName evidence="3">cysteine desulfurase</fullName>
        <ecNumber evidence="3">2.8.1.7</ecNumber>
    </recommendedName>
</protein>
<sequence>MHSTFVYLDYNSTTPTDERVLEAMLPFFTADFANPSGSHLFSLSIQDVVEQYTEELAIALGAKAQHIIYTSGATEAINMAVKGLRASPRRHIVVVATEHRAVLETCQAMAFDGYKVTVLPVDHEGHIDLLQLAETVSENTLLVCTMLANNETGLIHPIRHISEIVHQKGALLLSDATQGVGKVKVDVRELGVDLLVFSGHKFYGPKGVGGLCCDGSANKLLSPLIHGGGQQQGYRSGTLNVPGIVGMSKALSLALESQEQDRLHIGTLRDILETGLLNIPGTFSNATASNRLFNTTNICFQGIQAEELLRALGNIAASSGSACTAVTHRPSHVLKAMGLSDRDGLSSLRFSLGRYNTISEIEEAIERIGRCVAKLRA</sequence>
<dbReference type="InterPro" id="IPR015421">
    <property type="entry name" value="PyrdxlP-dep_Trfase_major"/>
</dbReference>
<keyword evidence="6" id="KW-0663">Pyridoxal phosphate</keyword>
<accession>A0A4U9VR87</accession>
<dbReference type="Proteomes" id="UP000308196">
    <property type="component" value="Chromosome"/>
</dbReference>
<dbReference type="InterPro" id="IPR000192">
    <property type="entry name" value="Aminotrans_V_dom"/>
</dbReference>
<reference evidence="12 13" key="1">
    <citation type="submission" date="2019-05" db="EMBL/GenBank/DDBJ databases">
        <authorList>
            <consortium name="Pathogen Informatics"/>
        </authorList>
    </citation>
    <scope>NUCLEOTIDE SEQUENCE [LARGE SCALE GENOMIC DNA]</scope>
    <source>
        <strain evidence="12 13">NCTC11429</strain>
    </source>
</reference>
<evidence type="ECO:0000256" key="5">
    <source>
        <dbReference type="ARBA" id="ARBA00022723"/>
    </source>
</evidence>
<dbReference type="STRING" id="1123265.GCA_000686625_04181"/>
<evidence type="ECO:0000256" key="3">
    <source>
        <dbReference type="ARBA" id="ARBA00012239"/>
    </source>
</evidence>
<comment type="catalytic activity">
    <reaction evidence="9">
        <text>(sulfur carrier)-H + L-cysteine = (sulfur carrier)-SH + L-alanine</text>
        <dbReference type="Rhea" id="RHEA:43892"/>
        <dbReference type="Rhea" id="RHEA-COMP:14737"/>
        <dbReference type="Rhea" id="RHEA-COMP:14739"/>
        <dbReference type="ChEBI" id="CHEBI:29917"/>
        <dbReference type="ChEBI" id="CHEBI:35235"/>
        <dbReference type="ChEBI" id="CHEBI:57972"/>
        <dbReference type="ChEBI" id="CHEBI:64428"/>
        <dbReference type="EC" id="2.8.1.7"/>
    </reaction>
</comment>
<dbReference type="Gene3D" id="3.90.1150.10">
    <property type="entry name" value="Aspartate Aminotransferase, domain 1"/>
    <property type="match status" value="1"/>
</dbReference>
<dbReference type="AlphaFoldDB" id="A0A4U9VR87"/>
<evidence type="ECO:0000256" key="6">
    <source>
        <dbReference type="ARBA" id="ARBA00022898"/>
    </source>
</evidence>
<evidence type="ECO:0000313" key="13">
    <source>
        <dbReference type="Proteomes" id="UP000308196"/>
    </source>
</evidence>
<dbReference type="EMBL" id="LR590484">
    <property type="protein sequence ID" value="VTR49880.1"/>
    <property type="molecule type" value="Genomic_DNA"/>
</dbReference>
<organism evidence="12 13">
    <name type="scientific">Sphingobacterium thalpophilum</name>
    <dbReference type="NCBI Taxonomy" id="259"/>
    <lineage>
        <taxon>Bacteria</taxon>
        <taxon>Pseudomonadati</taxon>
        <taxon>Bacteroidota</taxon>
        <taxon>Sphingobacteriia</taxon>
        <taxon>Sphingobacteriales</taxon>
        <taxon>Sphingobacteriaceae</taxon>
        <taxon>Sphingobacterium</taxon>
    </lineage>
</organism>
<comment type="similarity">
    <text evidence="2">Belongs to the class-V pyridoxal-phosphate-dependent aminotransferase family. NifS/IscS subfamily.</text>
</comment>
<dbReference type="GO" id="GO:0051536">
    <property type="term" value="F:iron-sulfur cluster binding"/>
    <property type="evidence" value="ECO:0007669"/>
    <property type="project" value="UniProtKB-KW"/>
</dbReference>
<dbReference type="Gene3D" id="3.40.640.10">
    <property type="entry name" value="Type I PLP-dependent aspartate aminotransferase-like (Major domain)"/>
    <property type="match status" value="1"/>
</dbReference>
<evidence type="ECO:0000256" key="2">
    <source>
        <dbReference type="ARBA" id="ARBA00006490"/>
    </source>
</evidence>
<keyword evidence="7" id="KW-0408">Iron</keyword>
<dbReference type="PANTHER" id="PTHR11601:SF34">
    <property type="entry name" value="CYSTEINE DESULFURASE"/>
    <property type="match status" value="1"/>
</dbReference>
<dbReference type="InterPro" id="IPR015424">
    <property type="entry name" value="PyrdxlP-dep_Trfase"/>
</dbReference>
<dbReference type="SUPFAM" id="SSF53383">
    <property type="entry name" value="PLP-dependent transferases"/>
    <property type="match status" value="1"/>
</dbReference>
<gene>
    <name evidence="12" type="primary">iscS_2</name>
    <name evidence="12" type="ORF">NCTC11429_03971</name>
</gene>
<dbReference type="InterPro" id="IPR016454">
    <property type="entry name" value="Cysteine_dSase"/>
</dbReference>
<evidence type="ECO:0000256" key="10">
    <source>
        <dbReference type="RuleBase" id="RU004504"/>
    </source>
</evidence>
<evidence type="ECO:0000259" key="11">
    <source>
        <dbReference type="Pfam" id="PF00266"/>
    </source>
</evidence>
<name>A0A4U9VR87_9SPHI</name>
<dbReference type="InterPro" id="IPR015422">
    <property type="entry name" value="PyrdxlP-dep_Trfase_small"/>
</dbReference>
<evidence type="ECO:0000256" key="8">
    <source>
        <dbReference type="ARBA" id="ARBA00023014"/>
    </source>
</evidence>
<keyword evidence="4 12" id="KW-0808">Transferase</keyword>
<dbReference type="RefSeq" id="WP_028070833.1">
    <property type="nucleotide sequence ID" value="NZ_CP141191.1"/>
</dbReference>
<feature type="domain" description="Aminotransferase class V" evidence="11">
    <location>
        <begin position="6"/>
        <end position="362"/>
    </location>
</feature>
<comment type="cofactor">
    <cofactor evidence="1 10">
        <name>pyridoxal 5'-phosphate</name>
        <dbReference type="ChEBI" id="CHEBI:597326"/>
    </cofactor>
</comment>
<evidence type="ECO:0000256" key="4">
    <source>
        <dbReference type="ARBA" id="ARBA00022679"/>
    </source>
</evidence>
<evidence type="ECO:0000256" key="1">
    <source>
        <dbReference type="ARBA" id="ARBA00001933"/>
    </source>
</evidence>
<keyword evidence="5" id="KW-0479">Metal-binding</keyword>
<dbReference type="PROSITE" id="PS00595">
    <property type="entry name" value="AA_TRANSFER_CLASS_5"/>
    <property type="match status" value="1"/>
</dbReference>
<dbReference type="InterPro" id="IPR020578">
    <property type="entry name" value="Aminotrans_V_PyrdxlP_BS"/>
</dbReference>
<evidence type="ECO:0000256" key="7">
    <source>
        <dbReference type="ARBA" id="ARBA00023004"/>
    </source>
</evidence>
<keyword evidence="8" id="KW-0411">Iron-sulfur</keyword>
<dbReference type="GO" id="GO:0031071">
    <property type="term" value="F:cysteine desulfurase activity"/>
    <property type="evidence" value="ECO:0007669"/>
    <property type="project" value="UniProtKB-EC"/>
</dbReference>
<dbReference type="EC" id="2.8.1.7" evidence="3"/>
<dbReference type="KEGG" id="stha:NCTC11429_03971"/>
<dbReference type="GeneID" id="78464594"/>
<evidence type="ECO:0000256" key="9">
    <source>
        <dbReference type="ARBA" id="ARBA00050776"/>
    </source>
</evidence>
<proteinExistence type="inferred from homology"/>
<dbReference type="Pfam" id="PF00266">
    <property type="entry name" value="Aminotran_5"/>
    <property type="match status" value="1"/>
</dbReference>
<dbReference type="PIRSF" id="PIRSF005572">
    <property type="entry name" value="NifS"/>
    <property type="match status" value="1"/>
</dbReference>
<evidence type="ECO:0000313" key="12">
    <source>
        <dbReference type="EMBL" id="VTR49880.1"/>
    </source>
</evidence>
<dbReference type="GO" id="GO:0046872">
    <property type="term" value="F:metal ion binding"/>
    <property type="evidence" value="ECO:0007669"/>
    <property type="project" value="UniProtKB-KW"/>
</dbReference>
<dbReference type="PANTHER" id="PTHR11601">
    <property type="entry name" value="CYSTEINE DESULFURYLASE FAMILY MEMBER"/>
    <property type="match status" value="1"/>
</dbReference>